<evidence type="ECO:0000313" key="1">
    <source>
        <dbReference type="EMBL" id="KNC65473.1"/>
    </source>
</evidence>
<dbReference type="EMBL" id="LFZX01000282">
    <property type="protein sequence ID" value="KNC65473.1"/>
    <property type="molecule type" value="Genomic_DNA"/>
</dbReference>
<proteinExistence type="predicted"/>
<dbReference type="Proteomes" id="UP000036850">
    <property type="component" value="Unassembled WGS sequence"/>
</dbReference>
<protein>
    <submittedName>
        <fullName evidence="1">Uncharacterized protein</fullName>
    </submittedName>
</protein>
<gene>
    <name evidence="1" type="ORF">AC626_22885</name>
</gene>
<dbReference type="PATRIC" id="fig|43658.6.peg.2929"/>
<sequence length="402" mass="46215">MFDYSPAKLPFVNQADRVLKHNHFVKSLFWQSWHDCFEQHALPKLPEPIAKLWRHSREIFQLAFIAHRYGMIFFASRREVSARLATITTKSQQIDEVYQVLSQRQLLNTIYNLTINHFVFSWPSKAACAQMIAPNQFQLSKEQVLYYRDDAFYRHSEQVKRLGDEVVYDLHDFAHLVSTLCKPTLYGCYYHDLSAKITNKQFRNMISLPGKRDLDSQIVADGFVYTCLTRHLYDTLVTEPFTTPDDLVEAIAEQLSRYYLAKQTLTSAQDGKTYRLNAPIETGQLVILALNKLYEHSASEVEHSVFIRAEQDSGVLELSPSNRLQALAAPLKWLYPEARNTIRHRAHALSYIKTAKALIPMRPAEASILDQVVQLLGADPAALRTILELLSLNSTLNKEELL</sequence>
<evidence type="ECO:0000313" key="2">
    <source>
        <dbReference type="Proteomes" id="UP000036850"/>
    </source>
</evidence>
<dbReference type="OrthoDB" id="6297975at2"/>
<dbReference type="AlphaFoldDB" id="A0A0L0ENJ9"/>
<reference evidence="2" key="1">
    <citation type="submission" date="2015-07" db="EMBL/GenBank/DDBJ databases">
        <title>Draft genome sequence of a Pseudoalteromonas rubra strain, OCN096, isolated from Kaneohe Bay, Oahu, Hawaii.</title>
        <authorList>
            <person name="Beurmann S."/>
            <person name="Ushijima B."/>
            <person name="Belcaid M."/>
            <person name="Callahan S.M."/>
            <person name="Aeby G.S."/>
        </authorList>
    </citation>
    <scope>NUCLEOTIDE SEQUENCE [LARGE SCALE GENOMIC DNA]</scope>
    <source>
        <strain evidence="2">OCN096</strain>
    </source>
</reference>
<organism evidence="1 2">
    <name type="scientific">Pseudoalteromonas rubra</name>
    <dbReference type="NCBI Taxonomy" id="43658"/>
    <lineage>
        <taxon>Bacteria</taxon>
        <taxon>Pseudomonadati</taxon>
        <taxon>Pseudomonadota</taxon>
        <taxon>Gammaproteobacteria</taxon>
        <taxon>Alteromonadales</taxon>
        <taxon>Pseudoalteromonadaceae</taxon>
        <taxon>Pseudoalteromonas</taxon>
    </lineage>
</organism>
<comment type="caution">
    <text evidence="1">The sequence shown here is derived from an EMBL/GenBank/DDBJ whole genome shotgun (WGS) entry which is preliminary data.</text>
</comment>
<name>A0A0L0ENJ9_9GAMM</name>
<accession>A0A0L0ENJ9</accession>